<keyword evidence="3" id="KW-1185">Reference proteome</keyword>
<dbReference type="InterPro" id="IPR007712">
    <property type="entry name" value="RelE/ParE_toxin"/>
</dbReference>
<dbReference type="InterPro" id="IPR052747">
    <property type="entry name" value="TA_system_RelE_toxin"/>
</dbReference>
<dbReference type="PANTHER" id="PTHR38813:SF1">
    <property type="entry name" value="TOXIN RELE1-RELATED"/>
    <property type="match status" value="1"/>
</dbReference>
<dbReference type="InterPro" id="IPR035093">
    <property type="entry name" value="RelE/ParE_toxin_dom_sf"/>
</dbReference>
<protein>
    <submittedName>
        <fullName evidence="2">Type II toxin-antitoxin system RelE/ParE family toxin</fullName>
    </submittedName>
</protein>
<dbReference type="RefSeq" id="WP_147121784.1">
    <property type="nucleotide sequence ID" value="NZ_VOPY01000001.1"/>
</dbReference>
<evidence type="ECO:0000313" key="3">
    <source>
        <dbReference type="Proteomes" id="UP000321129"/>
    </source>
</evidence>
<name>A0A5C6ULU2_9SPHN</name>
<dbReference type="OrthoDB" id="428094at2"/>
<comment type="caution">
    <text evidence="2">The sequence shown here is derived from an EMBL/GenBank/DDBJ whole genome shotgun (WGS) entry which is preliminary data.</text>
</comment>
<accession>A0A5C6ULU2</accession>
<evidence type="ECO:0000256" key="1">
    <source>
        <dbReference type="ARBA" id="ARBA00022649"/>
    </source>
</evidence>
<evidence type="ECO:0000313" key="2">
    <source>
        <dbReference type="EMBL" id="TXC73947.1"/>
    </source>
</evidence>
<dbReference type="Pfam" id="PF05016">
    <property type="entry name" value="ParE_toxin"/>
    <property type="match status" value="1"/>
</dbReference>
<reference evidence="2 3" key="1">
    <citation type="submission" date="2019-08" db="EMBL/GenBank/DDBJ databases">
        <title>Sphingorhabdus soil sp. nov., isolated from arctic soil.</title>
        <authorList>
            <person name="Liu Y."/>
        </authorList>
    </citation>
    <scope>NUCLEOTIDE SEQUENCE [LARGE SCALE GENOMIC DNA]</scope>
    <source>
        <strain evidence="2 3">D-2Q-5-6</strain>
    </source>
</reference>
<dbReference type="AlphaFoldDB" id="A0A5C6ULU2"/>
<organism evidence="2 3">
    <name type="scientific">Flavisphingopyxis soli</name>
    <dbReference type="NCBI Taxonomy" id="2601267"/>
    <lineage>
        <taxon>Bacteria</taxon>
        <taxon>Pseudomonadati</taxon>
        <taxon>Pseudomonadota</taxon>
        <taxon>Alphaproteobacteria</taxon>
        <taxon>Sphingomonadales</taxon>
        <taxon>Sphingopyxidaceae</taxon>
        <taxon>Flavisphingopyxis</taxon>
    </lineage>
</organism>
<keyword evidence="1" id="KW-1277">Toxin-antitoxin system</keyword>
<dbReference type="Gene3D" id="3.30.2310.20">
    <property type="entry name" value="RelE-like"/>
    <property type="match status" value="1"/>
</dbReference>
<gene>
    <name evidence="2" type="ORF">FSZ31_04295</name>
</gene>
<dbReference type="EMBL" id="VOPY01000001">
    <property type="protein sequence ID" value="TXC73947.1"/>
    <property type="molecule type" value="Genomic_DNA"/>
</dbReference>
<sequence>MKTVILSKAASKALAKIPANEAEKIDDKIKQLALDDGSLANNVTRLQGTTAFRLRVGDWRVIYDDDGMTLSITAIGARGSVY</sequence>
<dbReference type="SUPFAM" id="SSF143011">
    <property type="entry name" value="RelE-like"/>
    <property type="match status" value="1"/>
</dbReference>
<dbReference type="PANTHER" id="PTHR38813">
    <property type="match status" value="1"/>
</dbReference>
<dbReference type="Proteomes" id="UP000321129">
    <property type="component" value="Unassembled WGS sequence"/>
</dbReference>
<proteinExistence type="predicted"/>